<sequence>MPQEKNNLGTLQRFLLMLKSANHQPTRSGIGKAHANDSAHKVSESLPTRERRRSRVRAPTKRSHKPQNVWQAVVPQSNVATPSGQGINANTTEETTEDGVLKSPVPTDTNQPAPSTIPEPTTEKAQVDHEEVRGLPGVDVITEEVEEDSGMNEGNHTDLSNNFTSPSLPTNDEIAHETPPSMSLADEETILVSQSQEFTPDFQEGGAPIFLLTSQVGGLGLTLTKEDRVIAVDPAWNPRYTSLNIGVVTI</sequence>
<gene>
    <name evidence="2" type="ORF">GIB67_002347</name>
</gene>
<feature type="compositionally biased region" description="Basic residues" evidence="1">
    <location>
        <begin position="50"/>
        <end position="65"/>
    </location>
</feature>
<protein>
    <submittedName>
        <fullName evidence="2">Uncharacterized protein</fullName>
    </submittedName>
</protein>
<comment type="caution">
    <text evidence="2">The sequence shown here is derived from an EMBL/GenBank/DDBJ whole genome shotgun (WGS) entry which is preliminary data.</text>
</comment>
<name>A0A7J7LRP2_9MAGN</name>
<proteinExistence type="predicted"/>
<accession>A0A7J7LRP2</accession>
<feature type="compositionally biased region" description="Basic and acidic residues" evidence="1">
    <location>
        <begin position="34"/>
        <end position="49"/>
    </location>
</feature>
<dbReference type="InterPro" id="IPR027417">
    <property type="entry name" value="P-loop_NTPase"/>
</dbReference>
<dbReference type="Proteomes" id="UP000541444">
    <property type="component" value="Unassembled WGS sequence"/>
</dbReference>
<dbReference type="SUPFAM" id="SSF52540">
    <property type="entry name" value="P-loop containing nucleoside triphosphate hydrolases"/>
    <property type="match status" value="1"/>
</dbReference>
<dbReference type="AlphaFoldDB" id="A0A7J7LRP2"/>
<keyword evidence="3" id="KW-1185">Reference proteome</keyword>
<feature type="region of interest" description="Disordered" evidence="1">
    <location>
        <begin position="24"/>
        <end position="129"/>
    </location>
</feature>
<dbReference type="EMBL" id="JACGCM010002075">
    <property type="protein sequence ID" value="KAF6145323.1"/>
    <property type="molecule type" value="Genomic_DNA"/>
</dbReference>
<reference evidence="2 3" key="1">
    <citation type="journal article" date="2020" name="IScience">
        <title>Genome Sequencing of the Endangered Kingdonia uniflora (Circaeasteraceae, Ranunculales) Reveals Potential Mechanisms of Evolutionary Specialization.</title>
        <authorList>
            <person name="Sun Y."/>
            <person name="Deng T."/>
            <person name="Zhang A."/>
            <person name="Moore M.J."/>
            <person name="Landis J.B."/>
            <person name="Lin N."/>
            <person name="Zhang H."/>
            <person name="Zhang X."/>
            <person name="Huang J."/>
            <person name="Zhang X."/>
            <person name="Sun H."/>
            <person name="Wang H."/>
        </authorList>
    </citation>
    <scope>NUCLEOTIDE SEQUENCE [LARGE SCALE GENOMIC DNA]</scope>
    <source>
        <strain evidence="2">TB1705</strain>
        <tissue evidence="2">Leaf</tissue>
    </source>
</reference>
<feature type="compositionally biased region" description="Polar residues" evidence="1">
    <location>
        <begin position="66"/>
        <end position="93"/>
    </location>
</feature>
<dbReference type="PANTHER" id="PTHR45629:SF7">
    <property type="entry name" value="DNA EXCISION REPAIR PROTEIN ERCC-6-RELATED"/>
    <property type="match status" value="1"/>
</dbReference>
<dbReference type="OrthoDB" id="448448at2759"/>
<dbReference type="GO" id="GO:0015616">
    <property type="term" value="F:DNA translocase activity"/>
    <property type="evidence" value="ECO:0007669"/>
    <property type="project" value="TreeGrafter"/>
</dbReference>
<organism evidence="2 3">
    <name type="scientific">Kingdonia uniflora</name>
    <dbReference type="NCBI Taxonomy" id="39325"/>
    <lineage>
        <taxon>Eukaryota</taxon>
        <taxon>Viridiplantae</taxon>
        <taxon>Streptophyta</taxon>
        <taxon>Embryophyta</taxon>
        <taxon>Tracheophyta</taxon>
        <taxon>Spermatophyta</taxon>
        <taxon>Magnoliopsida</taxon>
        <taxon>Ranunculales</taxon>
        <taxon>Circaeasteraceae</taxon>
        <taxon>Kingdonia</taxon>
    </lineage>
</organism>
<dbReference type="PANTHER" id="PTHR45629">
    <property type="entry name" value="SNF2/RAD54 FAMILY MEMBER"/>
    <property type="match status" value="1"/>
</dbReference>
<dbReference type="InterPro" id="IPR050496">
    <property type="entry name" value="SNF2_RAD54_helicase_repair"/>
</dbReference>
<evidence type="ECO:0000313" key="2">
    <source>
        <dbReference type="EMBL" id="KAF6145323.1"/>
    </source>
</evidence>
<dbReference type="Gene3D" id="3.40.50.300">
    <property type="entry name" value="P-loop containing nucleotide triphosphate hydrolases"/>
    <property type="match status" value="1"/>
</dbReference>
<evidence type="ECO:0000313" key="3">
    <source>
        <dbReference type="Proteomes" id="UP000541444"/>
    </source>
</evidence>
<evidence type="ECO:0000256" key="1">
    <source>
        <dbReference type="SAM" id="MobiDB-lite"/>
    </source>
</evidence>